<accession>A0A371F5F2</accession>
<dbReference type="InterPro" id="IPR000477">
    <property type="entry name" value="RT_dom"/>
</dbReference>
<dbReference type="Gene3D" id="3.30.70.270">
    <property type="match status" value="1"/>
</dbReference>
<evidence type="ECO:0000313" key="2">
    <source>
        <dbReference type="EMBL" id="RDX73514.1"/>
    </source>
</evidence>
<protein>
    <recommendedName>
        <fullName evidence="1">Reverse transcriptase domain-containing protein</fullName>
    </recommendedName>
</protein>
<dbReference type="InterPro" id="IPR043128">
    <property type="entry name" value="Rev_trsase/Diguanyl_cyclase"/>
</dbReference>
<dbReference type="STRING" id="157652.A0A371F5F2"/>
<dbReference type="SUPFAM" id="SSF56672">
    <property type="entry name" value="DNA/RNA polymerases"/>
    <property type="match status" value="1"/>
</dbReference>
<feature type="non-terminal residue" evidence="2">
    <location>
        <position position="1"/>
    </location>
</feature>
<feature type="domain" description="Reverse transcriptase" evidence="1">
    <location>
        <begin position="101"/>
        <end position="161"/>
    </location>
</feature>
<evidence type="ECO:0000313" key="3">
    <source>
        <dbReference type="Proteomes" id="UP000257109"/>
    </source>
</evidence>
<sequence length="162" mass="19292">MMKKSEKDREVLVTSRRIARKVLLAQKEPLYLLPIFKQMMESFQDVFLKDIPRGLAPIRGIEHISLWELHTNLTLRRAKKFKKGWVRESKSPCDMPVILVLKKDDSWRMCMDYRLINVITIRYEHPVPYLDDILDELHGACIFSKIDLQRGYHQIHMREGDE</sequence>
<comment type="caution">
    <text evidence="2">The sequence shown here is derived from an EMBL/GenBank/DDBJ whole genome shotgun (WGS) entry which is preliminary data.</text>
</comment>
<dbReference type="AlphaFoldDB" id="A0A371F5F2"/>
<dbReference type="Pfam" id="PF00078">
    <property type="entry name" value="RVT_1"/>
    <property type="match status" value="1"/>
</dbReference>
<dbReference type="InterPro" id="IPR043502">
    <property type="entry name" value="DNA/RNA_pol_sf"/>
</dbReference>
<reference evidence="2" key="1">
    <citation type="submission" date="2018-05" db="EMBL/GenBank/DDBJ databases">
        <title>Draft genome of Mucuna pruriens seed.</title>
        <authorList>
            <person name="Nnadi N.E."/>
            <person name="Vos R."/>
            <person name="Hasami M.H."/>
            <person name="Devisetty U.K."/>
            <person name="Aguiy J.C."/>
        </authorList>
    </citation>
    <scope>NUCLEOTIDE SEQUENCE [LARGE SCALE GENOMIC DNA]</scope>
    <source>
        <strain evidence="2">JCA_2017</strain>
    </source>
</reference>
<dbReference type="Gene3D" id="3.10.10.10">
    <property type="entry name" value="HIV Type 1 Reverse Transcriptase, subunit A, domain 1"/>
    <property type="match status" value="1"/>
</dbReference>
<dbReference type="EMBL" id="QJKJ01010498">
    <property type="protein sequence ID" value="RDX73514.1"/>
    <property type="molecule type" value="Genomic_DNA"/>
</dbReference>
<dbReference type="PANTHER" id="PTHR24559:SF450">
    <property type="entry name" value="RNA-DIRECTED DNA POLYMERASE HOMOLOG"/>
    <property type="match status" value="1"/>
</dbReference>
<dbReference type="OrthoDB" id="1924993at2759"/>
<dbReference type="PANTHER" id="PTHR24559">
    <property type="entry name" value="TRANSPOSON TY3-I GAG-POL POLYPROTEIN"/>
    <property type="match status" value="1"/>
</dbReference>
<dbReference type="Proteomes" id="UP000257109">
    <property type="component" value="Unassembled WGS sequence"/>
</dbReference>
<gene>
    <name evidence="2" type="ORF">CR513_46872</name>
</gene>
<proteinExistence type="predicted"/>
<dbReference type="InterPro" id="IPR053134">
    <property type="entry name" value="RNA-dir_DNA_polymerase"/>
</dbReference>
<keyword evidence="3" id="KW-1185">Reference proteome</keyword>
<dbReference type="CDD" id="cd01647">
    <property type="entry name" value="RT_LTR"/>
    <property type="match status" value="1"/>
</dbReference>
<organism evidence="2 3">
    <name type="scientific">Mucuna pruriens</name>
    <name type="common">Velvet bean</name>
    <name type="synonym">Dolichos pruriens</name>
    <dbReference type="NCBI Taxonomy" id="157652"/>
    <lineage>
        <taxon>Eukaryota</taxon>
        <taxon>Viridiplantae</taxon>
        <taxon>Streptophyta</taxon>
        <taxon>Embryophyta</taxon>
        <taxon>Tracheophyta</taxon>
        <taxon>Spermatophyta</taxon>
        <taxon>Magnoliopsida</taxon>
        <taxon>eudicotyledons</taxon>
        <taxon>Gunneridae</taxon>
        <taxon>Pentapetalae</taxon>
        <taxon>rosids</taxon>
        <taxon>fabids</taxon>
        <taxon>Fabales</taxon>
        <taxon>Fabaceae</taxon>
        <taxon>Papilionoideae</taxon>
        <taxon>50 kb inversion clade</taxon>
        <taxon>NPAAA clade</taxon>
        <taxon>indigoferoid/millettioid clade</taxon>
        <taxon>Phaseoleae</taxon>
        <taxon>Mucuna</taxon>
    </lineage>
</organism>
<evidence type="ECO:0000259" key="1">
    <source>
        <dbReference type="Pfam" id="PF00078"/>
    </source>
</evidence>
<name>A0A371F5F2_MUCPR</name>